<gene>
    <name evidence="2" type="ORF">CPZ25_017340</name>
</gene>
<dbReference type="Proteomes" id="UP000218387">
    <property type="component" value="Chromosome"/>
</dbReference>
<dbReference type="SUPFAM" id="SSF51726">
    <property type="entry name" value="UROD/MetE-like"/>
    <property type="match status" value="1"/>
</dbReference>
<dbReference type="EMBL" id="CP029487">
    <property type="protein sequence ID" value="QCT73019.1"/>
    <property type="molecule type" value="Genomic_DNA"/>
</dbReference>
<feature type="domain" description="Uroporphyrinogen decarboxylase (URO-D)" evidence="1">
    <location>
        <begin position="177"/>
        <end position="382"/>
    </location>
</feature>
<dbReference type="Pfam" id="PF01208">
    <property type="entry name" value="URO-D"/>
    <property type="match status" value="1"/>
</dbReference>
<dbReference type="KEGG" id="emt:CPZ25_017340"/>
<organism evidence="2 3">
    <name type="scientific">Eubacterium maltosivorans</name>
    <dbReference type="NCBI Taxonomy" id="2041044"/>
    <lineage>
        <taxon>Bacteria</taxon>
        <taxon>Bacillati</taxon>
        <taxon>Bacillota</taxon>
        <taxon>Clostridia</taxon>
        <taxon>Eubacteriales</taxon>
        <taxon>Eubacteriaceae</taxon>
        <taxon>Eubacterium</taxon>
    </lineage>
</organism>
<evidence type="ECO:0000259" key="1">
    <source>
        <dbReference type="Pfam" id="PF01208"/>
    </source>
</evidence>
<dbReference type="InterPro" id="IPR000257">
    <property type="entry name" value="Uroporphyrinogen_deCOase"/>
</dbReference>
<keyword evidence="3" id="KW-1185">Reference proteome</keyword>
<accession>A0A4P9CBK2</accession>
<dbReference type="AlphaFoldDB" id="A0A4P9CBK2"/>
<dbReference type="Gene3D" id="3.20.20.210">
    <property type="match status" value="1"/>
</dbReference>
<name>A0A4P9CBK2_EUBML</name>
<reference evidence="2 3" key="1">
    <citation type="submission" date="2018-05" db="EMBL/GenBank/DDBJ databases">
        <title>Genome comparison of Eubacterium sp.</title>
        <authorList>
            <person name="Feng Y."/>
            <person name="Sanchez-Andrea I."/>
            <person name="Stams A.J.M."/>
            <person name="De Vos W.M."/>
        </authorList>
    </citation>
    <scope>NUCLEOTIDE SEQUENCE [LARGE SCALE GENOMIC DNA]</scope>
    <source>
        <strain evidence="2 3">YI</strain>
    </source>
</reference>
<dbReference type="GO" id="GO:0006779">
    <property type="term" value="P:porphyrin-containing compound biosynthetic process"/>
    <property type="evidence" value="ECO:0007669"/>
    <property type="project" value="InterPro"/>
</dbReference>
<protein>
    <submittedName>
        <fullName evidence="2">Uroporphyrinogen decarboxylase</fullName>
    </submittedName>
</protein>
<dbReference type="InterPro" id="IPR038071">
    <property type="entry name" value="UROD/MetE-like_sf"/>
</dbReference>
<sequence length="386" mass="43727">MTEAIKKLQEERTGLFADLYRGKIPKRVPIRGGLTTEAAIEYAGMDIKEVQWHSEKMIDVMRYAAERIPADVAPVRPHTLRNPYKYQLLGGKTIVMNAEGYAQHPEIHGLEPEQYPQFIEDPYKCMLETILPRLYDGLNQSPVQNALNLAKAYKMHNDQAAQGIAQAAQVNEEFGFATAPPGGFTEAPYDFMADFIRSFSGTSKDIRRHPRELLAACEAVTPIMINQGLGPVRTVDARCFLPLHMAPFLNMKQFEKFYWPTFKKTIEALTDAGMGVDLFVEQDWMRYLDFLRELPGRIVMRFEFGDPKQIKEKLGDRHIIAGLYPIGLLKTESKEKCIDKAKELLDICAPGGGFIFDLDKDILSMSSANIDNLIAVQEYVREHGAY</sequence>
<evidence type="ECO:0000313" key="2">
    <source>
        <dbReference type="EMBL" id="QCT73019.1"/>
    </source>
</evidence>
<dbReference type="RefSeq" id="WP_096920072.1">
    <property type="nucleotide sequence ID" value="NZ_CP029487.1"/>
</dbReference>
<proteinExistence type="predicted"/>
<dbReference type="GO" id="GO:0004853">
    <property type="term" value="F:uroporphyrinogen decarboxylase activity"/>
    <property type="evidence" value="ECO:0007669"/>
    <property type="project" value="InterPro"/>
</dbReference>
<evidence type="ECO:0000313" key="3">
    <source>
        <dbReference type="Proteomes" id="UP000218387"/>
    </source>
</evidence>